<dbReference type="AlphaFoldDB" id="A0AAD8VH87"/>
<dbReference type="Proteomes" id="UP001231189">
    <property type="component" value="Unassembled WGS sequence"/>
</dbReference>
<gene>
    <name evidence="1" type="ORF">QYE76_028749</name>
</gene>
<dbReference type="EMBL" id="JAUUTY010000007">
    <property type="protein sequence ID" value="KAK1605076.1"/>
    <property type="molecule type" value="Genomic_DNA"/>
</dbReference>
<name>A0AAD8VH87_LOLMU</name>
<keyword evidence="2" id="KW-1185">Reference proteome</keyword>
<comment type="caution">
    <text evidence="1">The sequence shown here is derived from an EMBL/GenBank/DDBJ whole genome shotgun (WGS) entry which is preliminary data.</text>
</comment>
<organism evidence="1 2">
    <name type="scientific">Lolium multiflorum</name>
    <name type="common">Italian ryegrass</name>
    <name type="synonym">Lolium perenne subsp. multiflorum</name>
    <dbReference type="NCBI Taxonomy" id="4521"/>
    <lineage>
        <taxon>Eukaryota</taxon>
        <taxon>Viridiplantae</taxon>
        <taxon>Streptophyta</taxon>
        <taxon>Embryophyta</taxon>
        <taxon>Tracheophyta</taxon>
        <taxon>Spermatophyta</taxon>
        <taxon>Magnoliopsida</taxon>
        <taxon>Liliopsida</taxon>
        <taxon>Poales</taxon>
        <taxon>Poaceae</taxon>
        <taxon>BOP clade</taxon>
        <taxon>Pooideae</taxon>
        <taxon>Poodae</taxon>
        <taxon>Poeae</taxon>
        <taxon>Poeae Chloroplast Group 2 (Poeae type)</taxon>
        <taxon>Loliodinae</taxon>
        <taxon>Loliinae</taxon>
        <taxon>Lolium</taxon>
    </lineage>
</organism>
<reference evidence="1" key="1">
    <citation type="submission" date="2023-07" db="EMBL/GenBank/DDBJ databases">
        <title>A chromosome-level genome assembly of Lolium multiflorum.</title>
        <authorList>
            <person name="Chen Y."/>
            <person name="Copetti D."/>
            <person name="Kolliker R."/>
            <person name="Studer B."/>
        </authorList>
    </citation>
    <scope>NUCLEOTIDE SEQUENCE</scope>
    <source>
        <strain evidence="1">02402/16</strain>
        <tissue evidence="1">Leaf</tissue>
    </source>
</reference>
<protein>
    <submittedName>
        <fullName evidence="1">Uncharacterized protein</fullName>
    </submittedName>
</protein>
<evidence type="ECO:0000313" key="1">
    <source>
        <dbReference type="EMBL" id="KAK1605076.1"/>
    </source>
</evidence>
<evidence type="ECO:0000313" key="2">
    <source>
        <dbReference type="Proteomes" id="UP001231189"/>
    </source>
</evidence>
<proteinExistence type="predicted"/>
<accession>A0AAD8VH87</accession>
<sequence length="235" mass="26068">MRGARCPGRILTCRRVGSSTGGGCWCHARDTSGATRYVAASSSCHMAFIIDSFGSWESNPSHLVGYLGDVGFFNWELGVGLDEEEEDNGDDLFDKGGASALPIAYCPWAEWKSNPDITIRAFLDSCNQQLSMPMRIHLTEAKDEAKLSSFQREIVQLASVLNGDHRLSSLRDRIKFSTNVKEGTSYMRTAVRRFFQAGMLATTMGVDDLERIVKMRPSLTTRISFSPTVEDDNHP</sequence>